<dbReference type="InterPro" id="IPR045865">
    <property type="entry name" value="ACT-like_dom_sf"/>
</dbReference>
<comment type="similarity">
    <text evidence="1">Belongs to the UPF0237 family.</text>
</comment>
<dbReference type="InterPro" id="IPR002912">
    <property type="entry name" value="ACT_dom"/>
</dbReference>
<dbReference type="InterPro" id="IPR022986">
    <property type="entry name" value="UPF0237_ACT"/>
</dbReference>
<organism evidence="3 4">
    <name type="scientific">Candidatus Alectryocaccomicrobium excrementavium</name>
    <dbReference type="NCBI Taxonomy" id="2840668"/>
    <lineage>
        <taxon>Bacteria</taxon>
        <taxon>Bacillati</taxon>
        <taxon>Bacillota</taxon>
        <taxon>Clostridia</taxon>
        <taxon>Candidatus Alectryocaccomicrobium</taxon>
    </lineage>
</organism>
<sequence length="93" mass="10610">MEEMKKAVISILGEDRKGIIANVTRILYEYDVNILDISQTIVSGLFSMILIADVSSEHCDFDRLNQALADEGKRLNVQIRVQRSEIFEAMHQI</sequence>
<dbReference type="InterPro" id="IPR050990">
    <property type="entry name" value="UPF0237/GcvR_regulator"/>
</dbReference>
<proteinExistence type="inferred from homology"/>
<evidence type="ECO:0000259" key="2">
    <source>
        <dbReference type="PROSITE" id="PS51671"/>
    </source>
</evidence>
<reference evidence="3" key="1">
    <citation type="submission" date="2020-10" db="EMBL/GenBank/DDBJ databases">
        <authorList>
            <person name="Gilroy R."/>
        </authorList>
    </citation>
    <scope>NUCLEOTIDE SEQUENCE</scope>
    <source>
        <strain evidence="3">13766</strain>
    </source>
</reference>
<dbReference type="NCBIfam" id="NF001220">
    <property type="entry name" value="PRK00194.1"/>
    <property type="match status" value="1"/>
</dbReference>
<evidence type="ECO:0000313" key="4">
    <source>
        <dbReference type="Proteomes" id="UP000824140"/>
    </source>
</evidence>
<evidence type="ECO:0000256" key="1">
    <source>
        <dbReference type="HAMAP-Rule" id="MF_01054"/>
    </source>
</evidence>
<feature type="domain" description="ACT" evidence="2">
    <location>
        <begin position="8"/>
        <end position="82"/>
    </location>
</feature>
<name>A0A9D1FYS6_9FIRM</name>
<dbReference type="PROSITE" id="PS51671">
    <property type="entry name" value="ACT"/>
    <property type="match status" value="1"/>
</dbReference>
<reference evidence="3" key="2">
    <citation type="journal article" date="2021" name="PeerJ">
        <title>Extensive microbial diversity within the chicken gut microbiome revealed by metagenomics and culture.</title>
        <authorList>
            <person name="Gilroy R."/>
            <person name="Ravi A."/>
            <person name="Getino M."/>
            <person name="Pursley I."/>
            <person name="Horton D.L."/>
            <person name="Alikhan N.F."/>
            <person name="Baker D."/>
            <person name="Gharbi K."/>
            <person name="Hall N."/>
            <person name="Watson M."/>
            <person name="Adriaenssens E.M."/>
            <person name="Foster-Nyarko E."/>
            <person name="Jarju S."/>
            <person name="Secka A."/>
            <person name="Antonio M."/>
            <person name="Oren A."/>
            <person name="Chaudhuri R.R."/>
            <person name="La Ragione R."/>
            <person name="Hildebrand F."/>
            <person name="Pallen M.J."/>
        </authorList>
    </citation>
    <scope>NUCLEOTIDE SEQUENCE</scope>
    <source>
        <strain evidence="3">13766</strain>
    </source>
</reference>
<accession>A0A9D1FYS6</accession>
<dbReference type="HAMAP" id="MF_01054">
    <property type="entry name" value="UPF0237"/>
    <property type="match status" value="1"/>
</dbReference>
<dbReference type="SUPFAM" id="SSF55021">
    <property type="entry name" value="ACT-like"/>
    <property type="match status" value="1"/>
</dbReference>
<dbReference type="CDD" id="cd04872">
    <property type="entry name" value="ACT_1ZPV"/>
    <property type="match status" value="1"/>
</dbReference>
<dbReference type="Gene3D" id="3.30.70.260">
    <property type="match status" value="1"/>
</dbReference>
<dbReference type="Proteomes" id="UP000824140">
    <property type="component" value="Unassembled WGS sequence"/>
</dbReference>
<evidence type="ECO:0000313" key="3">
    <source>
        <dbReference type="EMBL" id="HIS91909.1"/>
    </source>
</evidence>
<dbReference type="PANTHER" id="PTHR34875:SF6">
    <property type="entry name" value="UPF0237 PROTEIN MJ1558"/>
    <property type="match status" value="1"/>
</dbReference>
<dbReference type="Pfam" id="PF13740">
    <property type="entry name" value="ACT_6"/>
    <property type="match status" value="1"/>
</dbReference>
<dbReference type="PANTHER" id="PTHR34875">
    <property type="entry name" value="UPF0237 PROTEIN MJ1558"/>
    <property type="match status" value="1"/>
</dbReference>
<gene>
    <name evidence="3" type="ORF">IAA84_02715</name>
</gene>
<dbReference type="AlphaFoldDB" id="A0A9D1FYS6"/>
<comment type="caution">
    <text evidence="3">The sequence shown here is derived from an EMBL/GenBank/DDBJ whole genome shotgun (WGS) entry which is preliminary data.</text>
</comment>
<protein>
    <recommendedName>
        <fullName evidence="1">UPF0237 protein IAA84_02715</fullName>
    </recommendedName>
</protein>
<dbReference type="EMBL" id="DVJN01000054">
    <property type="protein sequence ID" value="HIS91909.1"/>
    <property type="molecule type" value="Genomic_DNA"/>
</dbReference>